<dbReference type="EMBL" id="CM044703">
    <property type="protein sequence ID" value="KAI5672909.1"/>
    <property type="molecule type" value="Genomic_DNA"/>
</dbReference>
<accession>A0ACC0BK28</accession>
<evidence type="ECO:0000313" key="2">
    <source>
        <dbReference type="Proteomes" id="UP001060085"/>
    </source>
</evidence>
<name>A0ACC0BK28_CATRO</name>
<comment type="caution">
    <text evidence="1">The sequence shown here is derived from an EMBL/GenBank/DDBJ whole genome shotgun (WGS) entry which is preliminary data.</text>
</comment>
<dbReference type="Proteomes" id="UP001060085">
    <property type="component" value="Linkage Group LG03"/>
</dbReference>
<reference evidence="2" key="1">
    <citation type="journal article" date="2023" name="Nat. Plants">
        <title>Single-cell RNA sequencing provides a high-resolution roadmap for understanding the multicellular compartmentation of specialized metabolism.</title>
        <authorList>
            <person name="Sun S."/>
            <person name="Shen X."/>
            <person name="Li Y."/>
            <person name="Li Y."/>
            <person name="Wang S."/>
            <person name="Li R."/>
            <person name="Zhang H."/>
            <person name="Shen G."/>
            <person name="Guo B."/>
            <person name="Wei J."/>
            <person name="Xu J."/>
            <person name="St-Pierre B."/>
            <person name="Chen S."/>
            <person name="Sun C."/>
        </authorList>
    </citation>
    <scope>NUCLEOTIDE SEQUENCE [LARGE SCALE GENOMIC DNA]</scope>
</reference>
<evidence type="ECO:0000313" key="1">
    <source>
        <dbReference type="EMBL" id="KAI5672909.1"/>
    </source>
</evidence>
<gene>
    <name evidence="1" type="ORF">M9H77_13273</name>
</gene>
<organism evidence="1 2">
    <name type="scientific">Catharanthus roseus</name>
    <name type="common">Madagascar periwinkle</name>
    <name type="synonym">Vinca rosea</name>
    <dbReference type="NCBI Taxonomy" id="4058"/>
    <lineage>
        <taxon>Eukaryota</taxon>
        <taxon>Viridiplantae</taxon>
        <taxon>Streptophyta</taxon>
        <taxon>Embryophyta</taxon>
        <taxon>Tracheophyta</taxon>
        <taxon>Spermatophyta</taxon>
        <taxon>Magnoliopsida</taxon>
        <taxon>eudicotyledons</taxon>
        <taxon>Gunneridae</taxon>
        <taxon>Pentapetalae</taxon>
        <taxon>asterids</taxon>
        <taxon>lamiids</taxon>
        <taxon>Gentianales</taxon>
        <taxon>Apocynaceae</taxon>
        <taxon>Rauvolfioideae</taxon>
        <taxon>Vinceae</taxon>
        <taxon>Catharanthinae</taxon>
        <taxon>Catharanthus</taxon>
    </lineage>
</organism>
<proteinExistence type="predicted"/>
<keyword evidence="2" id="KW-1185">Reference proteome</keyword>
<protein>
    <submittedName>
        <fullName evidence="1">Uncharacterized protein</fullName>
    </submittedName>
</protein>
<sequence>MGSTGLSNAIFTTRILPATTNYSPPPPALSLMRNSNGRLICSNKPSDLRTPFSRIKTQLVLSCGERVSGSGKDHDPRAVETVLKLYMAMKNKNFNEISDIIGEECLCICNFVSTFQPFLGKEQVLGFLSSLIKNLGNNIEFVVQPTFQDGMSVGVSWKLEWINKHRVPLGKGFSVYMCHVYQGKVLIRNIEMFLEPLLHIEPLRLRTMASLASAMEGVSFQAAKPALKILLALLFLAALLLFCRYPA</sequence>